<dbReference type="SMART" id="SM00493">
    <property type="entry name" value="TOPRIM"/>
    <property type="match status" value="1"/>
</dbReference>
<dbReference type="InterPro" id="IPR013826">
    <property type="entry name" value="Topo_IA_cen_sub3"/>
</dbReference>
<gene>
    <name evidence="15" type="ORF">CLOSTHATH_02697</name>
</gene>
<dbReference type="InterPro" id="IPR003602">
    <property type="entry name" value="Topo_IA_DNA-bd_dom"/>
</dbReference>
<dbReference type="Gene3D" id="1.10.290.10">
    <property type="entry name" value="Topoisomerase I, domain 4"/>
    <property type="match status" value="1"/>
</dbReference>
<dbReference type="Proteomes" id="UP000004968">
    <property type="component" value="Unassembled WGS sequence"/>
</dbReference>
<protein>
    <recommendedName>
        <fullName evidence="3">DNA topoisomerase</fullName>
        <ecNumber evidence="3">5.6.2.1</ecNumber>
    </recommendedName>
    <alternativeName>
        <fullName evidence="11">Omega-protein</fullName>
    </alternativeName>
    <alternativeName>
        <fullName evidence="10">Relaxing enzyme</fullName>
    </alternativeName>
    <alternativeName>
        <fullName evidence="8">Swivelase</fullName>
    </alternativeName>
    <alternativeName>
        <fullName evidence="9">Untwisting enzyme</fullName>
    </alternativeName>
</protein>
<evidence type="ECO:0000256" key="1">
    <source>
        <dbReference type="ARBA" id="ARBA00000213"/>
    </source>
</evidence>
<evidence type="ECO:0000256" key="11">
    <source>
        <dbReference type="ARBA" id="ARBA00032877"/>
    </source>
</evidence>
<dbReference type="EC" id="5.6.2.1" evidence="3"/>
<name>D3AGG1_9FIRM</name>
<dbReference type="NCBIfam" id="TIGR01056">
    <property type="entry name" value="topB"/>
    <property type="match status" value="1"/>
</dbReference>
<keyword evidence="4" id="KW-0479">Metal-binding</keyword>
<evidence type="ECO:0000256" key="10">
    <source>
        <dbReference type="ARBA" id="ARBA00032235"/>
    </source>
</evidence>
<dbReference type="InterPro" id="IPR013497">
    <property type="entry name" value="Topo_IA_cen"/>
</dbReference>
<comment type="similarity">
    <text evidence="2">Belongs to the type IA topoisomerase family.</text>
</comment>
<comment type="caution">
    <text evidence="15">The sequence shown here is derived from an EMBL/GenBank/DDBJ whole genome shotgun (WGS) entry which is preliminary data.</text>
</comment>
<comment type="catalytic activity">
    <reaction evidence="1">
        <text>ATP-independent breakage of single-stranded DNA, followed by passage and rejoining.</text>
        <dbReference type="EC" id="5.6.2.1"/>
    </reaction>
</comment>
<dbReference type="PROSITE" id="PS52039">
    <property type="entry name" value="TOPO_IA_2"/>
    <property type="match status" value="1"/>
</dbReference>
<dbReference type="PRINTS" id="PR00417">
    <property type="entry name" value="PRTPISMRASEI"/>
</dbReference>
<keyword evidence="7 15" id="KW-0413">Isomerase</keyword>
<evidence type="ECO:0000256" key="5">
    <source>
        <dbReference type="ARBA" id="ARBA00023029"/>
    </source>
</evidence>
<dbReference type="HOGENOM" id="CLU_002929_5_2_9"/>
<evidence type="ECO:0000313" key="15">
    <source>
        <dbReference type="EMBL" id="EFC99096.1"/>
    </source>
</evidence>
<evidence type="ECO:0000256" key="7">
    <source>
        <dbReference type="ARBA" id="ARBA00023235"/>
    </source>
</evidence>
<evidence type="ECO:0000256" key="3">
    <source>
        <dbReference type="ARBA" id="ARBA00012891"/>
    </source>
</evidence>
<dbReference type="InterPro" id="IPR005738">
    <property type="entry name" value="TopoIII"/>
</dbReference>
<evidence type="ECO:0000256" key="9">
    <source>
        <dbReference type="ARBA" id="ARBA00031985"/>
    </source>
</evidence>
<dbReference type="Pfam" id="PF01131">
    <property type="entry name" value="Topoisom_bac"/>
    <property type="match status" value="1"/>
</dbReference>
<evidence type="ECO:0000256" key="4">
    <source>
        <dbReference type="ARBA" id="ARBA00022723"/>
    </source>
</evidence>
<dbReference type="GO" id="GO:0006281">
    <property type="term" value="P:DNA repair"/>
    <property type="evidence" value="ECO:0007669"/>
    <property type="project" value="TreeGrafter"/>
</dbReference>
<proteinExistence type="inferred from homology"/>
<evidence type="ECO:0000259" key="13">
    <source>
        <dbReference type="PROSITE" id="PS50880"/>
    </source>
</evidence>
<dbReference type="InterPro" id="IPR023405">
    <property type="entry name" value="Topo_IA_core_domain"/>
</dbReference>
<keyword evidence="5" id="KW-0799">Topoisomerase</keyword>
<dbReference type="InterPro" id="IPR003601">
    <property type="entry name" value="Topo_IA_2"/>
</dbReference>
<dbReference type="InterPro" id="IPR000380">
    <property type="entry name" value="Topo_IA"/>
</dbReference>
<dbReference type="CDD" id="cd00186">
    <property type="entry name" value="TOP1Ac"/>
    <property type="match status" value="1"/>
</dbReference>
<feature type="compositionally biased region" description="Basic and acidic residues" evidence="12">
    <location>
        <begin position="438"/>
        <end position="449"/>
    </location>
</feature>
<dbReference type="InterPro" id="IPR034144">
    <property type="entry name" value="TOPRIM_TopoIII"/>
</dbReference>
<dbReference type="SMART" id="SM00436">
    <property type="entry name" value="TOP1Bc"/>
    <property type="match status" value="1"/>
</dbReference>
<evidence type="ECO:0000256" key="2">
    <source>
        <dbReference type="ARBA" id="ARBA00009446"/>
    </source>
</evidence>
<dbReference type="Pfam" id="PF01751">
    <property type="entry name" value="Toprim"/>
    <property type="match status" value="1"/>
</dbReference>
<dbReference type="GO" id="GO:0046872">
    <property type="term" value="F:metal ion binding"/>
    <property type="evidence" value="ECO:0007669"/>
    <property type="project" value="UniProtKB-KW"/>
</dbReference>
<dbReference type="InterPro" id="IPR006171">
    <property type="entry name" value="TOPRIM_dom"/>
</dbReference>
<dbReference type="PANTHER" id="PTHR11390:SF21">
    <property type="entry name" value="DNA TOPOISOMERASE 3-ALPHA"/>
    <property type="match status" value="1"/>
</dbReference>
<dbReference type="GO" id="GO:0003677">
    <property type="term" value="F:DNA binding"/>
    <property type="evidence" value="ECO:0007669"/>
    <property type="project" value="UniProtKB-KW"/>
</dbReference>
<dbReference type="InterPro" id="IPR013825">
    <property type="entry name" value="Topo_IA_cen_sub2"/>
</dbReference>
<dbReference type="GO" id="GO:0003917">
    <property type="term" value="F:DNA topoisomerase type I (single strand cut, ATP-independent) activity"/>
    <property type="evidence" value="ECO:0007669"/>
    <property type="project" value="UniProtKB-EC"/>
</dbReference>
<feature type="region of interest" description="Disordered" evidence="12">
    <location>
        <begin position="435"/>
        <end position="484"/>
    </location>
</feature>
<keyword evidence="6" id="KW-0238">DNA-binding</keyword>
<feature type="domain" description="Toprim" evidence="13">
    <location>
        <begin position="6"/>
        <end position="139"/>
    </location>
</feature>
<dbReference type="InterPro" id="IPR013824">
    <property type="entry name" value="Topo_IA_cen_sub1"/>
</dbReference>
<evidence type="ECO:0000256" key="12">
    <source>
        <dbReference type="SAM" id="MobiDB-lite"/>
    </source>
</evidence>
<feature type="compositionally biased region" description="Polar residues" evidence="12">
    <location>
        <begin position="460"/>
        <end position="470"/>
    </location>
</feature>
<evidence type="ECO:0000313" key="16">
    <source>
        <dbReference type="Proteomes" id="UP000004968"/>
    </source>
</evidence>
<dbReference type="SMART" id="SM00437">
    <property type="entry name" value="TOP1Ac"/>
    <property type="match status" value="1"/>
</dbReference>
<evidence type="ECO:0000256" key="8">
    <source>
        <dbReference type="ARBA" id="ARBA00030003"/>
    </source>
</evidence>
<dbReference type="NCBIfam" id="NF005829">
    <property type="entry name" value="PRK07726.1"/>
    <property type="match status" value="1"/>
</dbReference>
<dbReference type="GO" id="GO:0006310">
    <property type="term" value="P:DNA recombination"/>
    <property type="evidence" value="ECO:0007669"/>
    <property type="project" value="TreeGrafter"/>
</dbReference>
<dbReference type="PROSITE" id="PS50880">
    <property type="entry name" value="TOPRIM"/>
    <property type="match status" value="1"/>
</dbReference>
<organism evidence="15 16">
    <name type="scientific">Hungatella hathewayi DSM 13479</name>
    <dbReference type="NCBI Taxonomy" id="566550"/>
    <lineage>
        <taxon>Bacteria</taxon>
        <taxon>Bacillati</taxon>
        <taxon>Bacillota</taxon>
        <taxon>Clostridia</taxon>
        <taxon>Lachnospirales</taxon>
        <taxon>Lachnospiraceae</taxon>
        <taxon>Hungatella</taxon>
    </lineage>
</organism>
<evidence type="ECO:0000256" key="6">
    <source>
        <dbReference type="ARBA" id="ARBA00023125"/>
    </source>
</evidence>
<dbReference type="CDD" id="cd03362">
    <property type="entry name" value="TOPRIM_TopoIA_TopoIII"/>
    <property type="match status" value="1"/>
</dbReference>
<dbReference type="SUPFAM" id="SSF56712">
    <property type="entry name" value="Prokaryotic type I DNA topoisomerase"/>
    <property type="match status" value="1"/>
</dbReference>
<dbReference type="AlphaFoldDB" id="D3AGG1"/>
<feature type="domain" description="Topo IA-type catalytic" evidence="14">
    <location>
        <begin position="156"/>
        <end position="593"/>
    </location>
</feature>
<dbReference type="GO" id="GO:0006265">
    <property type="term" value="P:DNA topological change"/>
    <property type="evidence" value="ECO:0007669"/>
    <property type="project" value="InterPro"/>
</dbReference>
<reference evidence="15 16" key="1">
    <citation type="submission" date="2010-01" db="EMBL/GenBank/DDBJ databases">
        <authorList>
            <person name="Weinstock G."/>
            <person name="Sodergren E."/>
            <person name="Clifton S."/>
            <person name="Fulton L."/>
            <person name="Fulton B."/>
            <person name="Courtney L."/>
            <person name="Fronick C."/>
            <person name="Harrison M."/>
            <person name="Strong C."/>
            <person name="Farmer C."/>
            <person name="Delahaunty K."/>
            <person name="Markovic C."/>
            <person name="Hall O."/>
            <person name="Minx P."/>
            <person name="Tomlinson C."/>
            <person name="Mitreva M."/>
            <person name="Nelson J."/>
            <person name="Hou S."/>
            <person name="Wollam A."/>
            <person name="Pepin K.H."/>
            <person name="Johnson M."/>
            <person name="Bhonagiri V."/>
            <person name="Nash W.E."/>
            <person name="Warren W."/>
            <person name="Chinwalla A."/>
            <person name="Mardis E.R."/>
            <person name="Wilson R.K."/>
        </authorList>
    </citation>
    <scope>NUCLEOTIDE SEQUENCE [LARGE SCALE GENOMIC DNA]</scope>
    <source>
        <strain evidence="15 16">DSM 13479</strain>
    </source>
</reference>
<dbReference type="Gene3D" id="2.70.20.10">
    <property type="entry name" value="Topoisomerase I, domain 3"/>
    <property type="match status" value="1"/>
</dbReference>
<accession>D3AGG1</accession>
<dbReference type="Gene3D" id="3.40.50.140">
    <property type="match status" value="1"/>
</dbReference>
<dbReference type="GO" id="GO:0043597">
    <property type="term" value="C:cytoplasmic replication fork"/>
    <property type="evidence" value="ECO:0007669"/>
    <property type="project" value="TreeGrafter"/>
</dbReference>
<dbReference type="Gene3D" id="1.10.460.10">
    <property type="entry name" value="Topoisomerase I, domain 2"/>
    <property type="match status" value="1"/>
</dbReference>
<evidence type="ECO:0000259" key="14">
    <source>
        <dbReference type="PROSITE" id="PS52039"/>
    </source>
</evidence>
<sequence>MKMMGCKLVIAEKPSVAQSLAAVIGATVRKDGYLEGNGWRVSWCVGHLAGLADADSYDPKYAKWRYDDLPILPEHWQMVVDKDKKKQFDVLKKLMNAPDVTEVVNACDAGREGELIFRSVYELAGCQKPMKRLWISSMEDSAIREGFANLRPGADYDGLHQAALCRAKADWLVGINATRLFSVLYHRTLNIGRVMSPTLALIVQREAEIDTFKPVPFYTIVLELPEFSVSGERMADKAAAEQLKTACQGADVTVKKVERKDKTEKPPALYDLTTLQRDANRLLGYTAQQTLDYLQNLYEKKLCTYPRTDSRYLTSDMAEGLPVLVNLVANAMPFRKGIAISCDEALVINDKKVTDHHAVIPTRNLHGADLSGLPVGERMILELVALRLLCAVAEPHTYSETAVTVECAGAEFTTKGKTVKRPGWRALDAAYRAGLKNAEPDKETEDKALPDGGRLPELSEGQTLPLSSSAVKEGKTSPPKHFTEDTLLSAMETAGSKEMPDDAERKGLGTPATRAGILEKLVSTGFLERKKSKKAVQLMPSKDAVSLITVLPEQLQSPLLTAEWEHRLSEIERGELSPEDFMGGICAMLRELVGTYQVIKGTEYLFTPPREVVGKCPRCGGDVAELQKGFFCQTESCKFAIWKNNKWWEMKRNQPTKAIVTALLKEGRAHVSGLYSEKTGKTYDATVVLVDDGKYVGFKLEFDRQKGGKR</sequence>
<dbReference type="EMBL" id="ACIO01000216">
    <property type="protein sequence ID" value="EFC99096.1"/>
    <property type="molecule type" value="Genomic_DNA"/>
</dbReference>
<dbReference type="PANTHER" id="PTHR11390">
    <property type="entry name" value="PROKARYOTIC DNA TOPOISOMERASE"/>
    <property type="match status" value="1"/>
</dbReference>